<comment type="caution">
    <text evidence="2">The sequence shown here is derived from an EMBL/GenBank/DDBJ whole genome shotgun (WGS) entry which is preliminary data.</text>
</comment>
<accession>A0A5C6ECU4</accession>
<sequence length="137" mass="15047" precursor="true">MPKTNTTRHSPIRVALMLIAAATAFGVSTNAAAQIVSPSLTVTPRDPIATLSDQLINRLHATQQDQREYLAIVLGKVKSGALDARLVVAIQRYAIKRNSSFPFPFFERAMQYEAAKRGVKLPTYHEVASTSRPMPGR</sequence>
<protein>
    <submittedName>
        <fullName evidence="2">Uncharacterized protein</fullName>
    </submittedName>
</protein>
<dbReference type="Proteomes" id="UP000318288">
    <property type="component" value="Unassembled WGS sequence"/>
</dbReference>
<evidence type="ECO:0000313" key="3">
    <source>
        <dbReference type="Proteomes" id="UP000318288"/>
    </source>
</evidence>
<evidence type="ECO:0000256" key="1">
    <source>
        <dbReference type="SAM" id="SignalP"/>
    </source>
</evidence>
<dbReference type="EMBL" id="SJPW01000008">
    <property type="protein sequence ID" value="TWU46274.1"/>
    <property type="molecule type" value="Genomic_DNA"/>
</dbReference>
<gene>
    <name evidence="2" type="ORF">Poly51_56700</name>
</gene>
<dbReference type="AlphaFoldDB" id="A0A5C6ECU4"/>
<reference evidence="2 3" key="1">
    <citation type="submission" date="2019-02" db="EMBL/GenBank/DDBJ databases">
        <title>Deep-cultivation of Planctomycetes and their phenomic and genomic characterization uncovers novel biology.</title>
        <authorList>
            <person name="Wiegand S."/>
            <person name="Jogler M."/>
            <person name="Boedeker C."/>
            <person name="Pinto D."/>
            <person name="Vollmers J."/>
            <person name="Rivas-Marin E."/>
            <person name="Kohn T."/>
            <person name="Peeters S.H."/>
            <person name="Heuer A."/>
            <person name="Rast P."/>
            <person name="Oberbeckmann S."/>
            <person name="Bunk B."/>
            <person name="Jeske O."/>
            <person name="Meyerdierks A."/>
            <person name="Storesund J.E."/>
            <person name="Kallscheuer N."/>
            <person name="Luecker S."/>
            <person name="Lage O.M."/>
            <person name="Pohl T."/>
            <person name="Merkel B.J."/>
            <person name="Hornburger P."/>
            <person name="Mueller R.-W."/>
            <person name="Bruemmer F."/>
            <person name="Labrenz M."/>
            <person name="Spormann A.M."/>
            <person name="Op Den Camp H."/>
            <person name="Overmann J."/>
            <person name="Amann R."/>
            <person name="Jetten M.S.M."/>
            <person name="Mascher T."/>
            <person name="Medema M.H."/>
            <person name="Devos D.P."/>
            <person name="Kaster A.-K."/>
            <person name="Ovreas L."/>
            <person name="Rohde M."/>
            <person name="Galperin M.Y."/>
            <person name="Jogler C."/>
        </authorList>
    </citation>
    <scope>NUCLEOTIDE SEQUENCE [LARGE SCALE GENOMIC DNA]</scope>
    <source>
        <strain evidence="2 3">Poly51</strain>
    </source>
</reference>
<keyword evidence="3" id="KW-1185">Reference proteome</keyword>
<dbReference type="RefSeq" id="WP_146462037.1">
    <property type="nucleotide sequence ID" value="NZ_SJPW01000008.1"/>
</dbReference>
<keyword evidence="1" id="KW-0732">Signal</keyword>
<feature type="chain" id="PRO_5022748150" evidence="1">
    <location>
        <begin position="34"/>
        <end position="137"/>
    </location>
</feature>
<organism evidence="2 3">
    <name type="scientific">Rubripirellula tenax</name>
    <dbReference type="NCBI Taxonomy" id="2528015"/>
    <lineage>
        <taxon>Bacteria</taxon>
        <taxon>Pseudomonadati</taxon>
        <taxon>Planctomycetota</taxon>
        <taxon>Planctomycetia</taxon>
        <taxon>Pirellulales</taxon>
        <taxon>Pirellulaceae</taxon>
        <taxon>Rubripirellula</taxon>
    </lineage>
</organism>
<dbReference type="OrthoDB" id="292348at2"/>
<evidence type="ECO:0000313" key="2">
    <source>
        <dbReference type="EMBL" id="TWU46274.1"/>
    </source>
</evidence>
<proteinExistence type="predicted"/>
<name>A0A5C6ECU4_9BACT</name>
<feature type="signal peptide" evidence="1">
    <location>
        <begin position="1"/>
        <end position="33"/>
    </location>
</feature>